<evidence type="ECO:0000256" key="16">
    <source>
        <dbReference type="SAM" id="MobiDB-lite"/>
    </source>
</evidence>
<comment type="cofactor">
    <cofactor evidence="15">
        <name>Ca(2+)</name>
        <dbReference type="ChEBI" id="CHEBI:29108"/>
    </cofactor>
    <text evidence="15">Binds 1 Ca(2+) ion per subunit.</text>
</comment>
<evidence type="ECO:0000256" key="2">
    <source>
        <dbReference type="ARBA" id="ARBA00002451"/>
    </source>
</evidence>
<evidence type="ECO:0000259" key="17">
    <source>
        <dbReference type="PROSITE" id="PS51695"/>
    </source>
</evidence>
<dbReference type="FunFam" id="3.40.50.200:FF:000015">
    <property type="entry name" value="Tripeptidyl peptidase A"/>
    <property type="match status" value="1"/>
</dbReference>
<sequence>MESLRTVPDAWHQVGEPSSSRRLFLRIAMQQPNPGLFQQTIYEVSDPSHARYGQHLTRDELKALTKPNQEASDAVIAWLKDSGIPEMDIEDDGDWINFVANVSKAEGMLDTQFHIYQSSIRPIEKIRTLQYSVPSDLHQYIDMIQPTTRFGQIRAQVSHIIDKKIIGEAGKVTAVNVTCNKTITPSCLRELYNIDFTPDRTTAGFIGINGFLNQYARYADLKKFAPEYAPWVKNASFDWTSVNGGILNQTSTDDAGEADLDIEYTTSLTYPMRNNFYSTAGLGELVPDLDQPKLDQNEPYLEFFTYLTNLPDEQLPHTLSTSYGEDEQSVPANYSKKVCDMIGGLGARGVSIIFSSGDTGVGSACQTNDGKNTTRFNPIFPAACPYVTSVGGTTEINPERAVDFSGGGFSDRFPIPDYQAAAVKKYLGILGTKWNGLYNPQGRGFPDLAAQSIAFRIITQGLDEETSGTSASTPTVAGIVALLNAARKEKGMPTLGFLNPWLYSTGVSGLNDIVDGGSTGCTGIDHFTGGPTPKVPFASWNATEGWDPVTGLGTPDFAKLLSLSMSNGSSTSSKSLYSSRSMRWRER</sequence>
<evidence type="ECO:0000256" key="3">
    <source>
        <dbReference type="ARBA" id="ARBA00004239"/>
    </source>
</evidence>
<dbReference type="GO" id="GO:0006508">
    <property type="term" value="P:proteolysis"/>
    <property type="evidence" value="ECO:0007669"/>
    <property type="project" value="UniProtKB-KW"/>
</dbReference>
<dbReference type="InterPro" id="IPR015366">
    <property type="entry name" value="S53_propep"/>
</dbReference>
<name>A0A9P4IJ96_9PEZI</name>
<dbReference type="SMART" id="SM00944">
    <property type="entry name" value="Pro-kuma_activ"/>
    <property type="match status" value="1"/>
</dbReference>
<feature type="binding site" evidence="15">
    <location>
        <position position="513"/>
    </location>
    <ligand>
        <name>Ca(2+)</name>
        <dbReference type="ChEBI" id="CHEBI:29108"/>
    </ligand>
</feature>
<evidence type="ECO:0000313" key="19">
    <source>
        <dbReference type="Proteomes" id="UP000799772"/>
    </source>
</evidence>
<dbReference type="Gene3D" id="3.40.50.200">
    <property type="entry name" value="Peptidase S8/S53 domain"/>
    <property type="match status" value="1"/>
</dbReference>
<dbReference type="InterPro" id="IPR023828">
    <property type="entry name" value="Peptidase_S8_Ser-AS"/>
</dbReference>
<proteinExistence type="predicted"/>
<dbReference type="PANTHER" id="PTHR14218:SF35">
    <property type="entry name" value="PEPTIDASE S53 DOMAIN-CONTAINING PROTEIN"/>
    <property type="match status" value="1"/>
</dbReference>
<dbReference type="GO" id="GO:0005576">
    <property type="term" value="C:extracellular region"/>
    <property type="evidence" value="ECO:0007669"/>
    <property type="project" value="UniProtKB-SubCell"/>
</dbReference>
<dbReference type="GO" id="GO:0008240">
    <property type="term" value="F:tripeptidyl-peptidase activity"/>
    <property type="evidence" value="ECO:0007669"/>
    <property type="project" value="UniProtKB-EC"/>
</dbReference>
<evidence type="ECO:0000256" key="8">
    <source>
        <dbReference type="ARBA" id="ARBA00022729"/>
    </source>
</evidence>
<keyword evidence="5" id="KW-0964">Secreted</keyword>
<dbReference type="OrthoDB" id="409122at2759"/>
<dbReference type="EMBL" id="ML978125">
    <property type="protein sequence ID" value="KAF2099512.1"/>
    <property type="molecule type" value="Genomic_DNA"/>
</dbReference>
<dbReference type="InterPro" id="IPR030400">
    <property type="entry name" value="Sedolisin_dom"/>
</dbReference>
<evidence type="ECO:0000256" key="5">
    <source>
        <dbReference type="ARBA" id="ARBA00022525"/>
    </source>
</evidence>
<reference evidence="18" key="1">
    <citation type="journal article" date="2020" name="Stud. Mycol.">
        <title>101 Dothideomycetes genomes: a test case for predicting lifestyles and emergence of pathogens.</title>
        <authorList>
            <person name="Haridas S."/>
            <person name="Albert R."/>
            <person name="Binder M."/>
            <person name="Bloem J."/>
            <person name="Labutti K."/>
            <person name="Salamov A."/>
            <person name="Andreopoulos B."/>
            <person name="Baker S."/>
            <person name="Barry K."/>
            <person name="Bills G."/>
            <person name="Bluhm B."/>
            <person name="Cannon C."/>
            <person name="Castanera R."/>
            <person name="Culley D."/>
            <person name="Daum C."/>
            <person name="Ezra D."/>
            <person name="Gonzalez J."/>
            <person name="Henrissat B."/>
            <person name="Kuo A."/>
            <person name="Liang C."/>
            <person name="Lipzen A."/>
            <person name="Lutzoni F."/>
            <person name="Magnuson J."/>
            <person name="Mondo S."/>
            <person name="Nolan M."/>
            <person name="Ohm R."/>
            <person name="Pangilinan J."/>
            <person name="Park H.-J."/>
            <person name="Ramirez L."/>
            <person name="Alfaro M."/>
            <person name="Sun H."/>
            <person name="Tritt A."/>
            <person name="Yoshinaga Y."/>
            <person name="Zwiers L.-H."/>
            <person name="Turgeon B."/>
            <person name="Goodwin S."/>
            <person name="Spatafora J."/>
            <person name="Crous P."/>
            <person name="Grigoriev I."/>
        </authorList>
    </citation>
    <scope>NUCLEOTIDE SEQUENCE</scope>
    <source>
        <strain evidence="18">CBS 133067</strain>
    </source>
</reference>
<evidence type="ECO:0000256" key="7">
    <source>
        <dbReference type="ARBA" id="ARBA00022723"/>
    </source>
</evidence>
<dbReference type="PROSITE" id="PS51695">
    <property type="entry name" value="SEDOLISIN"/>
    <property type="match status" value="1"/>
</dbReference>
<dbReference type="CDD" id="cd11377">
    <property type="entry name" value="Pro-peptidase_S53"/>
    <property type="match status" value="1"/>
</dbReference>
<dbReference type="SUPFAM" id="SSF52743">
    <property type="entry name" value="Subtilisin-like"/>
    <property type="match status" value="1"/>
</dbReference>
<dbReference type="CDD" id="cd04056">
    <property type="entry name" value="Peptidases_S53"/>
    <property type="match status" value="1"/>
</dbReference>
<feature type="binding site" evidence="15">
    <location>
        <position position="547"/>
    </location>
    <ligand>
        <name>Ca(2+)</name>
        <dbReference type="ChEBI" id="CHEBI:29108"/>
    </ligand>
</feature>
<feature type="binding site" evidence="15">
    <location>
        <position position="545"/>
    </location>
    <ligand>
        <name>Ca(2+)</name>
        <dbReference type="ChEBI" id="CHEBI:29108"/>
    </ligand>
</feature>
<dbReference type="SUPFAM" id="SSF54897">
    <property type="entry name" value="Protease propeptides/inhibitors"/>
    <property type="match status" value="1"/>
</dbReference>
<accession>A0A9P4IJ96</accession>
<dbReference type="InterPro" id="IPR000209">
    <property type="entry name" value="Peptidase_S8/S53_dom"/>
</dbReference>
<keyword evidence="13" id="KW-0865">Zymogen</keyword>
<evidence type="ECO:0000256" key="11">
    <source>
        <dbReference type="ARBA" id="ARBA00022837"/>
    </source>
</evidence>
<keyword evidence="12" id="KW-0843">Virulence</keyword>
<organism evidence="18 19">
    <name type="scientific">Rhizodiscina lignyota</name>
    <dbReference type="NCBI Taxonomy" id="1504668"/>
    <lineage>
        <taxon>Eukaryota</taxon>
        <taxon>Fungi</taxon>
        <taxon>Dikarya</taxon>
        <taxon>Ascomycota</taxon>
        <taxon>Pezizomycotina</taxon>
        <taxon>Dothideomycetes</taxon>
        <taxon>Pleosporomycetidae</taxon>
        <taxon>Aulographales</taxon>
        <taxon>Rhizodiscinaceae</taxon>
        <taxon>Rhizodiscina</taxon>
    </lineage>
</organism>
<feature type="domain" description="Peptidase S53" evidence="17">
    <location>
        <begin position="182"/>
        <end position="567"/>
    </location>
</feature>
<dbReference type="EC" id="3.4.14.10" evidence="4"/>
<dbReference type="Proteomes" id="UP000799772">
    <property type="component" value="Unassembled WGS sequence"/>
</dbReference>
<feature type="binding site" evidence="15">
    <location>
        <position position="512"/>
    </location>
    <ligand>
        <name>Ca(2+)</name>
        <dbReference type="ChEBI" id="CHEBI:29108"/>
    </ligand>
</feature>
<keyword evidence="11 15" id="KW-0106">Calcium</keyword>
<keyword evidence="9 15" id="KW-0378">Hydrolase</keyword>
<keyword evidence="14" id="KW-0325">Glycoprotein</keyword>
<dbReference type="InterPro" id="IPR050819">
    <property type="entry name" value="Tripeptidyl-peptidase_I"/>
</dbReference>
<evidence type="ECO:0000256" key="9">
    <source>
        <dbReference type="ARBA" id="ARBA00022801"/>
    </source>
</evidence>
<feature type="active site" description="Charge relay system" evidence="15">
    <location>
        <position position="470"/>
    </location>
</feature>
<dbReference type="AlphaFoldDB" id="A0A9P4IJ96"/>
<evidence type="ECO:0000256" key="14">
    <source>
        <dbReference type="ARBA" id="ARBA00023180"/>
    </source>
</evidence>
<evidence type="ECO:0000256" key="6">
    <source>
        <dbReference type="ARBA" id="ARBA00022670"/>
    </source>
</evidence>
<dbReference type="Pfam" id="PF00082">
    <property type="entry name" value="Peptidase_S8"/>
    <property type="match status" value="1"/>
</dbReference>
<evidence type="ECO:0000256" key="4">
    <source>
        <dbReference type="ARBA" id="ARBA00012462"/>
    </source>
</evidence>
<evidence type="ECO:0000256" key="13">
    <source>
        <dbReference type="ARBA" id="ARBA00023145"/>
    </source>
</evidence>
<feature type="compositionally biased region" description="Low complexity" evidence="16">
    <location>
        <begin position="566"/>
        <end position="581"/>
    </location>
</feature>
<evidence type="ECO:0000256" key="12">
    <source>
        <dbReference type="ARBA" id="ARBA00023026"/>
    </source>
</evidence>
<evidence type="ECO:0000256" key="1">
    <source>
        <dbReference type="ARBA" id="ARBA00001910"/>
    </source>
</evidence>
<comment type="function">
    <text evidence="2">Secreted tripeptidyl-peptidase which degrades proteins at acidic pHs and is involved in virulence.</text>
</comment>
<evidence type="ECO:0000256" key="10">
    <source>
        <dbReference type="ARBA" id="ARBA00022825"/>
    </source>
</evidence>
<keyword evidence="10 15" id="KW-0720">Serine protease</keyword>
<protein>
    <recommendedName>
        <fullName evidence="4">tripeptidyl-peptidase II</fullName>
        <ecNumber evidence="4">3.4.14.10</ecNumber>
    </recommendedName>
</protein>
<evidence type="ECO:0000256" key="15">
    <source>
        <dbReference type="PROSITE-ProRule" id="PRU01032"/>
    </source>
</evidence>
<gene>
    <name evidence="18" type="ORF">NA57DRAFT_65559</name>
</gene>
<keyword evidence="7 15" id="KW-0479">Metal-binding</keyword>
<keyword evidence="6 15" id="KW-0645">Protease</keyword>
<dbReference type="InterPro" id="IPR036852">
    <property type="entry name" value="Peptidase_S8/S53_dom_sf"/>
</dbReference>
<dbReference type="PANTHER" id="PTHR14218">
    <property type="entry name" value="PROTEASE S8 TRIPEPTIDYL PEPTIDASE I CLN2"/>
    <property type="match status" value="1"/>
</dbReference>
<dbReference type="GO" id="GO:0046872">
    <property type="term" value="F:metal ion binding"/>
    <property type="evidence" value="ECO:0007669"/>
    <property type="project" value="UniProtKB-UniRule"/>
</dbReference>
<evidence type="ECO:0000313" key="18">
    <source>
        <dbReference type="EMBL" id="KAF2099512.1"/>
    </source>
</evidence>
<feature type="region of interest" description="Disordered" evidence="16">
    <location>
        <begin position="566"/>
        <end position="587"/>
    </location>
</feature>
<dbReference type="GO" id="GO:0004252">
    <property type="term" value="F:serine-type endopeptidase activity"/>
    <property type="evidence" value="ECO:0007669"/>
    <property type="project" value="UniProtKB-UniRule"/>
</dbReference>
<keyword evidence="19" id="KW-1185">Reference proteome</keyword>
<dbReference type="PROSITE" id="PS00138">
    <property type="entry name" value="SUBTILASE_SER"/>
    <property type="match status" value="1"/>
</dbReference>
<feature type="active site" description="Charge relay system" evidence="15">
    <location>
        <position position="261"/>
    </location>
</feature>
<dbReference type="Pfam" id="PF09286">
    <property type="entry name" value="Pro-kuma_activ"/>
    <property type="match status" value="1"/>
</dbReference>
<comment type="caution">
    <text evidence="18">The sequence shown here is derived from an EMBL/GenBank/DDBJ whole genome shotgun (WGS) entry which is preliminary data.</text>
</comment>
<comment type="subcellular location">
    <subcellularLocation>
        <location evidence="3">Secreted</location>
        <location evidence="3">Extracellular space</location>
    </subcellularLocation>
</comment>
<feature type="active site" description="Charge relay system" evidence="15">
    <location>
        <position position="257"/>
    </location>
</feature>
<keyword evidence="8" id="KW-0732">Signal</keyword>
<comment type="catalytic activity">
    <reaction evidence="1">
        <text>Release of an N-terminal tripeptide from a polypeptide.</text>
        <dbReference type="EC" id="3.4.14.10"/>
    </reaction>
</comment>